<dbReference type="EMBL" id="CP143423">
    <property type="protein sequence ID" value="WVX49990.1"/>
    <property type="molecule type" value="Genomic_DNA"/>
</dbReference>
<gene>
    <name evidence="1" type="ORF">ROLI_030860</name>
</gene>
<keyword evidence="2" id="KW-1185">Reference proteome</keyword>
<accession>A0ABZ2BXU1</accession>
<dbReference type="Proteomes" id="UP001318682">
    <property type="component" value="Chromosome"/>
</dbReference>
<evidence type="ECO:0000313" key="1">
    <source>
        <dbReference type="EMBL" id="WVX49990.1"/>
    </source>
</evidence>
<sequence length="109" mass="11887">MLLLGSFVVQQGVFLVSVRQRGCVMLRTNESGATSRPDHRAGRWAGFGQLAPYKDFLIGIIRAEPDITLHALSGALEDAYGVSVHLSSIHRALVHAGFSYGKRTYRTGT</sequence>
<evidence type="ECO:0000313" key="2">
    <source>
        <dbReference type="Proteomes" id="UP001318682"/>
    </source>
</evidence>
<proteinExistence type="predicted"/>
<protein>
    <recommendedName>
        <fullName evidence="3">Winged helix-turn helix domain-containing protein</fullName>
    </recommendedName>
</protein>
<organism evidence="1 2">
    <name type="scientific">Roseobacter fucihabitans</name>
    <dbReference type="NCBI Taxonomy" id="1537242"/>
    <lineage>
        <taxon>Bacteria</taxon>
        <taxon>Pseudomonadati</taxon>
        <taxon>Pseudomonadota</taxon>
        <taxon>Alphaproteobacteria</taxon>
        <taxon>Rhodobacterales</taxon>
        <taxon>Roseobacteraceae</taxon>
        <taxon>Roseobacter</taxon>
    </lineage>
</organism>
<name>A0ABZ2BXU1_9RHOB</name>
<evidence type="ECO:0008006" key="3">
    <source>
        <dbReference type="Google" id="ProtNLM"/>
    </source>
</evidence>
<reference evidence="2" key="1">
    <citation type="submission" date="2024-01" db="EMBL/GenBank/DDBJ databases">
        <title>Roseobacter fucihabitans sp. nov., isolated from the brown alga Fucus spiralis.</title>
        <authorList>
            <person name="Hahnke S."/>
            <person name="Berger M."/>
            <person name="Schlingloff A."/>
            <person name="Athale I."/>
            <person name="Neumann-Schaal M."/>
            <person name="Adenaya A."/>
            <person name="Poehlein A."/>
            <person name="Daniel R."/>
            <person name="Pertersen J."/>
            <person name="Brinkhoff T."/>
        </authorList>
    </citation>
    <scope>NUCLEOTIDE SEQUENCE [LARGE SCALE GENOMIC DNA]</scope>
    <source>
        <strain evidence="2">B14</strain>
    </source>
</reference>